<keyword evidence="3" id="KW-1003">Cell membrane</keyword>
<dbReference type="Gene3D" id="3.10.50.40">
    <property type="match status" value="1"/>
</dbReference>
<sequence>MLTFFRNFFKTKIGLAIVLAFLGLIAFAFASMDVSNTGAFGGVAGGDSVAVVGDHKIGTAEFNQAMDDELRRARQENPEATMQTLIAEGAIDRVLDNLIDRYALLAWSEENGYRAGDNLLNSEIRTIPAARGPSGNFDEAAYAAFLRNNNLTDSMLRQQLRTSLYFRQAVFPGIYGAQLPDSIARTYARSFKERRSGSIATISAALFAPQGDPTTEQLNAFYTENRARFVRPERRTLRYTTFDSAALGDSINPTDEEIAAYYRDNAEEYAARETRSFTQLIVPTREGAEALAARVRGGESFAQAASSSGLRTTQLEGRERAQIRSSASAAVADAYFSAAEGAVTTPARSSLGWHIARVTSVNEQPQQSLADARASIVETLSEEKRQRGIAELAVSIEDRLSDGASLTSIASELSLELTTTPPITASGQFYGTPGRIPQLLAPALEFAFQIDEGEPEIGALADQETFILYEVADIEPSAAAPLAEIRDEAIAEWRRVRGDEGAEAAADRILKRVEGGASLAEAVAAEEKAISAPQQVNFSREELARMGNNSVPAPVALMFGMAQGTAKKLEGSRDQGWYVVDLDTITLEELEENDPLIGQAKNQVAQAWSNEYGTQLIAAMRASLGVERNEEAIAAVRRRLLGEAN</sequence>
<evidence type="ECO:0000256" key="3">
    <source>
        <dbReference type="ARBA" id="ARBA00022475"/>
    </source>
</evidence>
<evidence type="ECO:0000256" key="7">
    <source>
        <dbReference type="ARBA" id="ARBA00023136"/>
    </source>
</evidence>
<dbReference type="EMBL" id="CP081295">
    <property type="protein sequence ID" value="QZD89622.1"/>
    <property type="molecule type" value="Genomic_DNA"/>
</dbReference>
<proteinExistence type="inferred from homology"/>
<dbReference type="PANTHER" id="PTHR47529">
    <property type="entry name" value="PEPTIDYL-PROLYL CIS-TRANS ISOMERASE D"/>
    <property type="match status" value="1"/>
</dbReference>
<evidence type="ECO:0000256" key="2">
    <source>
        <dbReference type="ARBA" id="ARBA00018370"/>
    </source>
</evidence>
<dbReference type="InterPro" id="IPR052029">
    <property type="entry name" value="PpiD_chaperone"/>
</dbReference>
<evidence type="ECO:0000256" key="5">
    <source>
        <dbReference type="ARBA" id="ARBA00022692"/>
    </source>
</evidence>
<feature type="chain" id="PRO_5045226971" description="Parvulin-like PPIase" evidence="15">
    <location>
        <begin position="31"/>
        <end position="645"/>
    </location>
</feature>
<evidence type="ECO:0000256" key="13">
    <source>
        <dbReference type="ARBA" id="ARBA00042775"/>
    </source>
</evidence>
<keyword evidence="15" id="KW-0732">Signal</keyword>
<evidence type="ECO:0000259" key="16">
    <source>
        <dbReference type="PROSITE" id="PS50198"/>
    </source>
</evidence>
<evidence type="ECO:0000256" key="10">
    <source>
        <dbReference type="ARBA" id="ARBA00031484"/>
    </source>
</evidence>
<evidence type="ECO:0000256" key="4">
    <source>
        <dbReference type="ARBA" id="ARBA00022519"/>
    </source>
</evidence>
<dbReference type="InterPro" id="IPR000297">
    <property type="entry name" value="PPIase_PpiC"/>
</dbReference>
<feature type="signal peptide" evidence="15">
    <location>
        <begin position="1"/>
        <end position="30"/>
    </location>
</feature>
<keyword evidence="14" id="KW-0413">Isomerase</keyword>
<dbReference type="Proteomes" id="UP000824281">
    <property type="component" value="Chromosome"/>
</dbReference>
<dbReference type="InterPro" id="IPR046357">
    <property type="entry name" value="PPIase_dom_sf"/>
</dbReference>
<evidence type="ECO:0000313" key="17">
    <source>
        <dbReference type="EMBL" id="QZD89622.1"/>
    </source>
</evidence>
<comment type="subcellular location">
    <subcellularLocation>
        <location evidence="1">Cell inner membrane</location>
        <topology evidence="1">Single-pass type II membrane protein</topology>
        <orientation evidence="1">Periplasmic side</orientation>
    </subcellularLocation>
</comment>
<keyword evidence="6" id="KW-1133">Transmembrane helix</keyword>
<dbReference type="PANTHER" id="PTHR47529:SF1">
    <property type="entry name" value="PERIPLASMIC CHAPERONE PPID"/>
    <property type="match status" value="1"/>
</dbReference>
<feature type="domain" description="PpiC" evidence="16">
    <location>
        <begin position="272"/>
        <end position="360"/>
    </location>
</feature>
<evidence type="ECO:0000313" key="18">
    <source>
        <dbReference type="Proteomes" id="UP000824281"/>
    </source>
</evidence>
<evidence type="ECO:0000256" key="9">
    <source>
        <dbReference type="ARBA" id="ARBA00030642"/>
    </source>
</evidence>
<evidence type="ECO:0000256" key="14">
    <source>
        <dbReference type="PROSITE-ProRule" id="PRU00278"/>
    </source>
</evidence>
<evidence type="ECO:0000256" key="15">
    <source>
        <dbReference type="SAM" id="SignalP"/>
    </source>
</evidence>
<dbReference type="Pfam" id="PF13145">
    <property type="entry name" value="Rotamase_2"/>
    <property type="match status" value="1"/>
</dbReference>
<evidence type="ECO:0000256" key="1">
    <source>
        <dbReference type="ARBA" id="ARBA00004382"/>
    </source>
</evidence>
<dbReference type="SUPFAM" id="SSF109998">
    <property type="entry name" value="Triger factor/SurA peptide-binding domain-like"/>
    <property type="match status" value="1"/>
</dbReference>
<keyword evidence="7" id="KW-0472">Membrane</keyword>
<organism evidence="17 18">
    <name type="scientific">Qipengyuania aurantiaca</name>
    <dbReference type="NCBI Taxonomy" id="2867233"/>
    <lineage>
        <taxon>Bacteria</taxon>
        <taxon>Pseudomonadati</taxon>
        <taxon>Pseudomonadota</taxon>
        <taxon>Alphaproteobacteria</taxon>
        <taxon>Sphingomonadales</taxon>
        <taxon>Erythrobacteraceae</taxon>
        <taxon>Qipengyuania</taxon>
    </lineage>
</organism>
<keyword evidence="5" id="KW-0812">Transmembrane</keyword>
<dbReference type="PROSITE" id="PS50198">
    <property type="entry name" value="PPIC_PPIASE_2"/>
    <property type="match status" value="1"/>
</dbReference>
<evidence type="ECO:0000256" key="11">
    <source>
        <dbReference type="ARBA" id="ARBA00038408"/>
    </source>
</evidence>
<evidence type="ECO:0000256" key="6">
    <source>
        <dbReference type="ARBA" id="ARBA00022989"/>
    </source>
</evidence>
<gene>
    <name evidence="17" type="ORF">K3148_12575</name>
</gene>
<keyword evidence="14" id="KW-0697">Rotamase</keyword>
<dbReference type="SUPFAM" id="SSF54534">
    <property type="entry name" value="FKBP-like"/>
    <property type="match status" value="1"/>
</dbReference>
<keyword evidence="8" id="KW-0143">Chaperone</keyword>
<dbReference type="Gene3D" id="1.10.4030.10">
    <property type="entry name" value="Porin chaperone SurA, peptide-binding domain"/>
    <property type="match status" value="1"/>
</dbReference>
<reference evidence="17 18" key="1">
    <citation type="submission" date="2021-08" db="EMBL/GenBank/DDBJ databases">
        <title>Comparative Genomics Analysis of the Genus Qipengyuania Reveals Extensive Genetic Diversity and Metabolic Versatility, Including the Description of Fifteen Novel Species.</title>
        <authorList>
            <person name="Liu Y."/>
        </authorList>
    </citation>
    <scope>NUCLEOTIDE SEQUENCE [LARGE SCALE GENOMIC DNA]</scope>
    <source>
        <strain evidence="17 18">1NDH13</strain>
    </source>
</reference>
<name>A0ABX8ZKU5_9SPHN</name>
<dbReference type="Pfam" id="PF13624">
    <property type="entry name" value="SurA_N_3"/>
    <property type="match status" value="1"/>
</dbReference>
<accession>A0ABX8ZKU5</accession>
<evidence type="ECO:0000256" key="12">
    <source>
        <dbReference type="ARBA" id="ARBA00040743"/>
    </source>
</evidence>
<evidence type="ECO:0000256" key="8">
    <source>
        <dbReference type="ARBA" id="ARBA00023186"/>
    </source>
</evidence>
<keyword evidence="4" id="KW-0997">Cell inner membrane</keyword>
<dbReference type="InterPro" id="IPR027304">
    <property type="entry name" value="Trigger_fact/SurA_dom_sf"/>
</dbReference>
<dbReference type="RefSeq" id="WP_221425103.1">
    <property type="nucleotide sequence ID" value="NZ_CP081295.1"/>
</dbReference>
<protein>
    <recommendedName>
        <fullName evidence="2">Parvulin-like PPIase</fullName>
    </recommendedName>
    <alternativeName>
        <fullName evidence="9">Peptidyl-prolyl cis-trans isomerase plp</fullName>
    </alternativeName>
    <alternativeName>
        <fullName evidence="12">Periplasmic chaperone PpiD</fullName>
    </alternativeName>
    <alternativeName>
        <fullName evidence="13">Periplasmic folding chaperone</fullName>
    </alternativeName>
    <alternativeName>
        <fullName evidence="10">Rotamase plp</fullName>
    </alternativeName>
</protein>
<keyword evidence="18" id="KW-1185">Reference proteome</keyword>
<comment type="similarity">
    <text evidence="11">Belongs to the PpiD chaperone family.</text>
</comment>